<evidence type="ECO:0000256" key="2">
    <source>
        <dbReference type="SAM" id="SignalP"/>
    </source>
</evidence>
<feature type="compositionally biased region" description="Polar residues" evidence="1">
    <location>
        <begin position="28"/>
        <end position="46"/>
    </location>
</feature>
<evidence type="ECO:0000256" key="1">
    <source>
        <dbReference type="SAM" id="MobiDB-lite"/>
    </source>
</evidence>
<feature type="chain" id="PRO_5046160488" evidence="2">
    <location>
        <begin position="23"/>
        <end position="185"/>
    </location>
</feature>
<protein>
    <submittedName>
        <fullName evidence="3">Uncharacterized protein</fullName>
    </submittedName>
</protein>
<accession>A0ABV0XGZ9</accession>
<keyword evidence="2" id="KW-0732">Signal</keyword>
<reference evidence="3 4" key="1">
    <citation type="submission" date="2021-06" db="EMBL/GenBank/DDBJ databases">
        <authorList>
            <person name="Palmer J.M."/>
        </authorList>
    </citation>
    <scope>NUCLEOTIDE SEQUENCE [LARGE SCALE GENOMIC DNA]</scope>
    <source>
        <strain evidence="3 4">AS_MEX2019</strain>
        <tissue evidence="3">Muscle</tissue>
    </source>
</reference>
<keyword evidence="4" id="KW-1185">Reference proteome</keyword>
<proteinExistence type="predicted"/>
<feature type="signal peptide" evidence="2">
    <location>
        <begin position="1"/>
        <end position="22"/>
    </location>
</feature>
<name>A0ABV0XGZ9_9TELE</name>
<feature type="non-terminal residue" evidence="3">
    <location>
        <position position="185"/>
    </location>
</feature>
<dbReference type="EMBL" id="JAHRIP010002083">
    <property type="protein sequence ID" value="MEQ2280733.1"/>
    <property type="molecule type" value="Genomic_DNA"/>
</dbReference>
<dbReference type="Proteomes" id="UP001469553">
    <property type="component" value="Unassembled WGS sequence"/>
</dbReference>
<feature type="region of interest" description="Disordered" evidence="1">
    <location>
        <begin position="27"/>
        <end position="46"/>
    </location>
</feature>
<feature type="compositionally biased region" description="Low complexity" evidence="1">
    <location>
        <begin position="70"/>
        <end position="93"/>
    </location>
</feature>
<evidence type="ECO:0000313" key="4">
    <source>
        <dbReference type="Proteomes" id="UP001469553"/>
    </source>
</evidence>
<comment type="caution">
    <text evidence="3">The sequence shown here is derived from an EMBL/GenBank/DDBJ whole genome shotgun (WGS) entry which is preliminary data.</text>
</comment>
<gene>
    <name evidence="3" type="ORF">AMECASPLE_022969</name>
</gene>
<feature type="compositionally biased region" description="Low complexity" evidence="1">
    <location>
        <begin position="134"/>
        <end position="160"/>
    </location>
</feature>
<evidence type="ECO:0000313" key="3">
    <source>
        <dbReference type="EMBL" id="MEQ2280733.1"/>
    </source>
</evidence>
<feature type="compositionally biased region" description="Polar residues" evidence="1">
    <location>
        <begin position="94"/>
        <end position="111"/>
    </location>
</feature>
<sequence length="185" mass="18675">MAGLCGLKISLVGLLMLGLACCDEPKTNGDSNKPTSPPLSGTVSLQPVSTLLPNTSAAQAVTTSEAPNKPALTSSSTNLSSSVQSNPSSNVSAITSPASTSNETTLSSATIQSSPQTGTSPPSTSNETTLSSATIQSSPQTGTSPPSTQPTTTMAATTAEADPKCSYRVETIQFGLLMKMTDFTP</sequence>
<feature type="region of interest" description="Disordered" evidence="1">
    <location>
        <begin position="56"/>
        <end position="162"/>
    </location>
</feature>
<feature type="compositionally biased region" description="Low complexity" evidence="1">
    <location>
        <begin position="112"/>
        <end position="125"/>
    </location>
</feature>
<feature type="compositionally biased region" description="Polar residues" evidence="1">
    <location>
        <begin position="56"/>
        <end position="66"/>
    </location>
</feature>
<organism evidence="3 4">
    <name type="scientific">Ameca splendens</name>
    <dbReference type="NCBI Taxonomy" id="208324"/>
    <lineage>
        <taxon>Eukaryota</taxon>
        <taxon>Metazoa</taxon>
        <taxon>Chordata</taxon>
        <taxon>Craniata</taxon>
        <taxon>Vertebrata</taxon>
        <taxon>Euteleostomi</taxon>
        <taxon>Actinopterygii</taxon>
        <taxon>Neopterygii</taxon>
        <taxon>Teleostei</taxon>
        <taxon>Neoteleostei</taxon>
        <taxon>Acanthomorphata</taxon>
        <taxon>Ovalentaria</taxon>
        <taxon>Atherinomorphae</taxon>
        <taxon>Cyprinodontiformes</taxon>
        <taxon>Goodeidae</taxon>
        <taxon>Ameca</taxon>
    </lineage>
</organism>